<evidence type="ECO:0000313" key="1">
    <source>
        <dbReference type="EMBL" id="CAI97736.1"/>
    </source>
</evidence>
<proteinExistence type="predicted"/>
<evidence type="ECO:0000313" key="2">
    <source>
        <dbReference type="Proteomes" id="UP000001259"/>
    </source>
</evidence>
<organism evidence="1 2">
    <name type="scientific">Lactobacillus delbrueckii subsp. bulgaricus (strain ATCC 11842 / DSM 20081 / BCRC 10696 / JCM 1002 / NBRC 13953 / NCIMB 11778 / NCTC 12712 / WDCM 00102 / Lb 14)</name>
    <dbReference type="NCBI Taxonomy" id="390333"/>
    <lineage>
        <taxon>Bacteria</taxon>
        <taxon>Bacillati</taxon>
        <taxon>Bacillota</taxon>
        <taxon>Bacilli</taxon>
        <taxon>Lactobacillales</taxon>
        <taxon>Lactobacillaceae</taxon>
        <taxon>Lactobacillus</taxon>
    </lineage>
</organism>
<dbReference type="Proteomes" id="UP000001259">
    <property type="component" value="Chromosome"/>
</dbReference>
<protein>
    <submittedName>
        <fullName evidence="1">Uncharacterized protein</fullName>
    </submittedName>
</protein>
<dbReference type="STRING" id="390333.Ldb0916"/>
<dbReference type="HOGENOM" id="CLU_3026527_0_0_9"/>
<gene>
    <name evidence="1" type="ordered locus">Ldb0916</name>
</gene>
<dbReference type="PATRIC" id="fig|390333.13.peg.1195"/>
<sequence>MGQMVQDLLKNKLDAVAYHPRVKKIETASCYKLKTVSQFKSSKDCYSFNKQNILT</sequence>
<keyword evidence="2" id="KW-1185">Reference proteome</keyword>
<dbReference type="KEGG" id="ldb:Ldb0916"/>
<dbReference type="AlphaFoldDB" id="Q1GAE6"/>
<name>Q1GAE6_LACDA</name>
<dbReference type="EMBL" id="CR954253">
    <property type="protein sequence ID" value="CAI97736.1"/>
    <property type="molecule type" value="Genomic_DNA"/>
</dbReference>
<reference evidence="1 2" key="1">
    <citation type="journal article" date="2006" name="Proc. Natl. Acad. Sci. U.S.A.">
        <title>The complete genome sequence of Lactobacillus bulgaricus reveals extensive and ongoing reductive evolution.</title>
        <authorList>
            <person name="van de Guchte M."/>
            <person name="Penaud S."/>
            <person name="Grimaldi C."/>
            <person name="Barbe V."/>
            <person name="Bryson K."/>
            <person name="Nicolas P."/>
            <person name="Robert C."/>
            <person name="Oztas S."/>
            <person name="Mangenot S."/>
            <person name="Couloux A."/>
            <person name="Loux V."/>
            <person name="Dervyn R."/>
            <person name="Bossy R."/>
            <person name="Bolotin A."/>
            <person name="Batto J.-M."/>
            <person name="Walunas T."/>
            <person name="Gibrat J.-F."/>
            <person name="Bessieres P."/>
            <person name="Weissenbach J."/>
            <person name="Ehrlich S.D."/>
            <person name="Maguin E."/>
        </authorList>
    </citation>
    <scope>NUCLEOTIDE SEQUENCE [LARGE SCALE GENOMIC DNA]</scope>
    <source>
        <strain evidence="2">ATCC 11842 / DSM 20081 / BCRC 10696 / JCM 1002 / NBRC 13953 / NCIMB 11778 / NCTC 12712 / WDCM 00102 / Lb 14</strain>
    </source>
</reference>
<accession>Q1GAE6</accession>